<dbReference type="Pfam" id="PF22985">
    <property type="entry name" value="KH_BICC1"/>
    <property type="match status" value="2"/>
</dbReference>
<accession>A0AAY4EX14</accession>
<name>A0AAY4EX14_9TELE</name>
<dbReference type="Pfam" id="PF00013">
    <property type="entry name" value="KH_1"/>
    <property type="match status" value="1"/>
</dbReference>
<dbReference type="InterPro" id="IPR054727">
    <property type="entry name" value="BICC1_KH"/>
</dbReference>
<dbReference type="Pfam" id="PF24234">
    <property type="entry name" value="KH_BICC1_1st"/>
    <property type="match status" value="1"/>
</dbReference>
<dbReference type="InterPro" id="IPR037974">
    <property type="entry name" value="BICC1_SAM_dom"/>
</dbReference>
<dbReference type="CDD" id="cd09520">
    <property type="entry name" value="SAM_BICC1"/>
    <property type="match status" value="1"/>
</dbReference>
<evidence type="ECO:0000256" key="1">
    <source>
        <dbReference type="ARBA" id="ARBA00007662"/>
    </source>
</evidence>
<dbReference type="SUPFAM" id="SSF47769">
    <property type="entry name" value="SAM/Pointed domain"/>
    <property type="match status" value="1"/>
</dbReference>
<feature type="compositionally biased region" description="Basic and acidic residues" evidence="6">
    <location>
        <begin position="559"/>
        <end position="572"/>
    </location>
</feature>
<dbReference type="InterPro" id="IPR013761">
    <property type="entry name" value="SAM/pointed_sf"/>
</dbReference>
<dbReference type="Pfam" id="PF00536">
    <property type="entry name" value="SAM_1"/>
    <property type="match status" value="1"/>
</dbReference>
<comment type="similarity">
    <text evidence="1">Belongs to the BicC family.</text>
</comment>
<evidence type="ECO:0000256" key="5">
    <source>
        <dbReference type="PROSITE-ProRule" id="PRU00117"/>
    </source>
</evidence>
<dbReference type="FunFam" id="1.10.150.50:FF:000025">
    <property type="entry name" value="Ankyrin repeat and sterile alpha motif domain-containing 6"/>
    <property type="match status" value="1"/>
</dbReference>
<dbReference type="GO" id="GO:0003723">
    <property type="term" value="F:RNA binding"/>
    <property type="evidence" value="ECO:0007669"/>
    <property type="project" value="UniProtKB-UniRule"/>
</dbReference>
<evidence type="ECO:0000256" key="4">
    <source>
        <dbReference type="ARBA" id="ARBA00022884"/>
    </source>
</evidence>
<dbReference type="PANTHER" id="PTHR10627">
    <property type="entry name" value="SCP160"/>
    <property type="match status" value="1"/>
</dbReference>
<dbReference type="InterPro" id="IPR004088">
    <property type="entry name" value="KH_dom_type_1"/>
</dbReference>
<dbReference type="GeneTree" id="ENSGT00940000156276"/>
<reference evidence="8 9" key="1">
    <citation type="submission" date="2020-06" db="EMBL/GenBank/DDBJ databases">
        <authorList>
            <consortium name="Wellcome Sanger Institute Data Sharing"/>
        </authorList>
    </citation>
    <scope>NUCLEOTIDE SEQUENCE [LARGE SCALE GENOMIC DNA]</scope>
</reference>
<organism evidence="8 9">
    <name type="scientific">Denticeps clupeoides</name>
    <name type="common">denticle herring</name>
    <dbReference type="NCBI Taxonomy" id="299321"/>
    <lineage>
        <taxon>Eukaryota</taxon>
        <taxon>Metazoa</taxon>
        <taxon>Chordata</taxon>
        <taxon>Craniata</taxon>
        <taxon>Vertebrata</taxon>
        <taxon>Euteleostomi</taxon>
        <taxon>Actinopterygii</taxon>
        <taxon>Neopterygii</taxon>
        <taxon>Teleostei</taxon>
        <taxon>Clupei</taxon>
        <taxon>Clupeiformes</taxon>
        <taxon>Denticipitoidei</taxon>
        <taxon>Denticipitidae</taxon>
        <taxon>Denticeps</taxon>
    </lineage>
</organism>
<dbReference type="CDD" id="cd22421">
    <property type="entry name" value="KH-I_BICC1_rpt2"/>
    <property type="match status" value="1"/>
</dbReference>
<dbReference type="PROSITE" id="PS50105">
    <property type="entry name" value="SAM_DOMAIN"/>
    <property type="match status" value="1"/>
</dbReference>
<dbReference type="PANTHER" id="PTHR10627:SF78">
    <property type="entry name" value="PROTEIN BICAUDAL C HOMOLOG 1"/>
    <property type="match status" value="1"/>
</dbReference>
<keyword evidence="2" id="KW-0217">Developmental protein</keyword>
<dbReference type="Gene3D" id="3.30.310.270">
    <property type="match status" value="2"/>
</dbReference>
<feature type="region of interest" description="Disordered" evidence="6">
    <location>
        <begin position="453"/>
        <end position="472"/>
    </location>
</feature>
<dbReference type="InterPro" id="IPR004087">
    <property type="entry name" value="KH_dom"/>
</dbReference>
<evidence type="ECO:0000256" key="3">
    <source>
        <dbReference type="ARBA" id="ARBA00022737"/>
    </source>
</evidence>
<dbReference type="InterPro" id="IPR047554">
    <property type="entry name" value="BICC1_KH-I_rpt2"/>
</dbReference>
<evidence type="ECO:0000256" key="2">
    <source>
        <dbReference type="ARBA" id="ARBA00022473"/>
    </source>
</evidence>
<keyword evidence="4 5" id="KW-0694">RNA-binding</keyword>
<gene>
    <name evidence="8" type="primary">LOC114795557</name>
</gene>
<proteinExistence type="inferred from homology"/>
<dbReference type="Ensembl" id="ENSDCDT00010072730.1">
    <property type="protein sequence ID" value="ENSDCDP00010061948.1"/>
    <property type="gene ID" value="ENSDCDG00010034099.1"/>
</dbReference>
<dbReference type="InterPro" id="IPR047549">
    <property type="entry name" value="BICC1_KH-I_rpt1"/>
</dbReference>
<dbReference type="GO" id="GO:0005737">
    <property type="term" value="C:cytoplasm"/>
    <property type="evidence" value="ECO:0007669"/>
    <property type="project" value="TreeGrafter"/>
</dbReference>
<reference evidence="8" key="2">
    <citation type="submission" date="2025-08" db="UniProtKB">
        <authorList>
            <consortium name="Ensembl"/>
        </authorList>
    </citation>
    <scope>IDENTIFICATION</scope>
</reference>
<dbReference type="PROSITE" id="PS50084">
    <property type="entry name" value="KH_TYPE_1"/>
    <property type="match status" value="1"/>
</dbReference>
<evidence type="ECO:0000259" key="7">
    <source>
        <dbReference type="PROSITE" id="PS50105"/>
    </source>
</evidence>
<keyword evidence="3" id="KW-0677">Repeat</keyword>
<feature type="region of interest" description="Disordered" evidence="6">
    <location>
        <begin position="536"/>
        <end position="575"/>
    </location>
</feature>
<evidence type="ECO:0000256" key="6">
    <source>
        <dbReference type="SAM" id="MobiDB-lite"/>
    </source>
</evidence>
<evidence type="ECO:0000313" key="8">
    <source>
        <dbReference type="Ensembl" id="ENSDCDP00010061948.1"/>
    </source>
</evidence>
<dbReference type="InterPro" id="IPR036612">
    <property type="entry name" value="KH_dom_type_1_sf"/>
</dbReference>
<keyword evidence="9" id="KW-1185">Reference proteome</keyword>
<dbReference type="Gene3D" id="1.10.150.50">
    <property type="entry name" value="Transcription Factor, Ets-1"/>
    <property type="match status" value="1"/>
</dbReference>
<reference evidence="8" key="3">
    <citation type="submission" date="2025-09" db="UniProtKB">
        <authorList>
            <consortium name="Ensembl"/>
        </authorList>
    </citation>
    <scope>IDENTIFICATION</scope>
</reference>
<sequence>MAALQTEPTFSGERTADAAAPLSEAVADPVWTEERFPVDRKKLELLLLASKDGTSGGEDFIQKVMGETNTHISWPSKLKIGSKSKKDPHVKISGTWEQVKEAKEKIMSVLDTKSNRVTLKMDVSHTEHSYVIGKGGNNIRQVIEETACHVHFPDSNRNNQAEKSNQVSIAGQVEGVEAARLKIRELLPLVLMFEVPPLVQTDPNSPTVQRICQTYNVSVSFRPPSRLYRVTAVVRGSQRNVDAIQRGTAVLLEHLTGSMASTVAVRTQLDVGPPHHLFMIGRSAKNISLQTGAQIHFPVPSISHRKSSVYIEGRIQAVCLARQQLMGCLPLVLIFDVMDDVEPQCINVLREQLDVFVTIKSKPRQSSKTAIVRSVERNAVNMYVARKILLGLQKCGGTSNGHTSSSNNHTPSPTALISPVDSDILASAGLGLSTLGLLSPGTAAGLNCPTLNSTPNVSNASVRPPTSSPSLWSRTLSGTQLLRMWHFPFLGSDTFVEVGMPRSPSHSANGSELKQMLVSCKMSSQKLTKPTLQNTCHQHHSLQRPWQDDFDSGVSETPVADKRAPGSERAAERAAQQNCERIKVVPQTPVQMFDYEQKKLLETKAMLKKPVVTEVRTPASTWSGLGFSKSMPAETIKELWRANHVTYKPSVSTMYKVCAHSQHPGRVDAPVTHSQPTGQELYLSSNNYMDCISSVSSSSRFSLSSSLKISDLQVLFSTLGLGKYTDIFRQQEIDLQMFLSLTDQDLKELGITTFGARRKMLLAISELNKNQWKLFDPLNSPSSILEGGASGRGELHAACPCPLNISPPPALPVWDCGKP</sequence>
<dbReference type="InterPro" id="IPR001660">
    <property type="entry name" value="SAM"/>
</dbReference>
<evidence type="ECO:0000313" key="9">
    <source>
        <dbReference type="Proteomes" id="UP000694580"/>
    </source>
</evidence>
<dbReference type="CDD" id="cd22420">
    <property type="entry name" value="KH-I_BICC1_rpt1"/>
    <property type="match status" value="1"/>
</dbReference>
<dbReference type="SUPFAM" id="SSF54791">
    <property type="entry name" value="Eukaryotic type KH-domain (KH-domain type I)"/>
    <property type="match status" value="2"/>
</dbReference>
<dbReference type="FunFam" id="3.30.310.270:FF:000002">
    <property type="entry name" value="BicC family RNA binding protein 1"/>
    <property type="match status" value="1"/>
</dbReference>
<dbReference type="SMART" id="SM00454">
    <property type="entry name" value="SAM"/>
    <property type="match status" value="1"/>
</dbReference>
<dbReference type="AlphaFoldDB" id="A0AAY4EX14"/>
<feature type="domain" description="SAM" evidence="7">
    <location>
        <begin position="707"/>
        <end position="770"/>
    </location>
</feature>
<protein>
    <recommendedName>
        <fullName evidence="7">SAM domain-containing protein</fullName>
    </recommendedName>
</protein>
<dbReference type="Gene3D" id="3.30.1370.10">
    <property type="entry name" value="K Homology domain, type 1"/>
    <property type="match status" value="1"/>
</dbReference>
<dbReference type="SMART" id="SM00322">
    <property type="entry name" value="KH"/>
    <property type="match status" value="3"/>
</dbReference>
<dbReference type="Proteomes" id="UP000694580">
    <property type="component" value="Chromosome 8"/>
</dbReference>